<dbReference type="RefSeq" id="WP_120762698.1">
    <property type="nucleotide sequence ID" value="NZ_CP032630.1"/>
</dbReference>
<feature type="transmembrane region" description="Helical" evidence="1">
    <location>
        <begin position="6"/>
        <end position="24"/>
    </location>
</feature>
<dbReference type="AlphaFoldDB" id="A0A387B934"/>
<protein>
    <submittedName>
        <fullName evidence="2">DUF2304 domain-containing protein</fullName>
    </submittedName>
</protein>
<dbReference type="Proteomes" id="UP000278886">
    <property type="component" value="Chromosome"/>
</dbReference>
<proteinExistence type="predicted"/>
<evidence type="ECO:0000313" key="3">
    <source>
        <dbReference type="Proteomes" id="UP000278886"/>
    </source>
</evidence>
<reference evidence="3" key="1">
    <citation type="submission" date="2018-09" db="EMBL/GenBank/DDBJ databases">
        <title>Genome sequencing of strain 2DFWR-13.</title>
        <authorList>
            <person name="Heo J."/>
            <person name="Kim S.-J."/>
            <person name="Kwon S.-W."/>
        </authorList>
    </citation>
    <scope>NUCLEOTIDE SEQUENCE [LARGE SCALE GENOMIC DNA]</scope>
    <source>
        <strain evidence="3">2DFWR-13</strain>
    </source>
</reference>
<dbReference type="KEGG" id="lyd:D7I47_08835"/>
<feature type="transmembrane region" description="Helical" evidence="1">
    <location>
        <begin position="36"/>
        <end position="63"/>
    </location>
</feature>
<dbReference type="Pfam" id="PF10066">
    <property type="entry name" value="DUF2304"/>
    <property type="match status" value="1"/>
</dbReference>
<name>A0A387B934_9MICO</name>
<feature type="transmembrane region" description="Helical" evidence="1">
    <location>
        <begin position="69"/>
        <end position="87"/>
    </location>
</feature>
<dbReference type="InterPro" id="IPR019277">
    <property type="entry name" value="DUF2304"/>
</dbReference>
<evidence type="ECO:0000313" key="2">
    <source>
        <dbReference type="EMBL" id="AYF98351.1"/>
    </source>
</evidence>
<gene>
    <name evidence="2" type="ORF">D7I47_08835</name>
</gene>
<evidence type="ECO:0000256" key="1">
    <source>
        <dbReference type="SAM" id="Phobius"/>
    </source>
</evidence>
<keyword evidence="1" id="KW-0472">Membrane</keyword>
<organism evidence="2 3">
    <name type="scientific">Protaetiibacter intestinalis</name>
    <dbReference type="NCBI Taxonomy" id="2419774"/>
    <lineage>
        <taxon>Bacteria</taxon>
        <taxon>Bacillati</taxon>
        <taxon>Actinomycetota</taxon>
        <taxon>Actinomycetes</taxon>
        <taxon>Micrococcales</taxon>
        <taxon>Microbacteriaceae</taxon>
        <taxon>Protaetiibacter</taxon>
    </lineage>
</organism>
<keyword evidence="1" id="KW-0812">Transmembrane</keyword>
<dbReference type="EMBL" id="CP032630">
    <property type="protein sequence ID" value="AYF98351.1"/>
    <property type="molecule type" value="Genomic_DNA"/>
</dbReference>
<keyword evidence="3" id="KW-1185">Reference proteome</keyword>
<keyword evidence="1" id="KW-1133">Transmembrane helix</keyword>
<dbReference type="OrthoDB" id="3577584at2"/>
<accession>A0A387B934</accession>
<sequence>MSPILYAFGVLSALFVLIVVIESLRRQRLRERHAILWLGGGLLALIVSIFPGTLDWIAALIGISVPTNLVFFVSIALLFLVCIQHSTELTTLERKTRALAETVALLELHVREIEEAQQGEDAR</sequence>